<keyword evidence="1" id="KW-0472">Membrane</keyword>
<evidence type="ECO:0000313" key="3">
    <source>
        <dbReference type="Proteomes" id="UP000440304"/>
    </source>
</evidence>
<proteinExistence type="predicted"/>
<dbReference type="AlphaFoldDB" id="A0A6N8TGG4"/>
<protein>
    <submittedName>
        <fullName evidence="2">Uncharacterized protein</fullName>
    </submittedName>
</protein>
<evidence type="ECO:0000313" key="2">
    <source>
        <dbReference type="EMBL" id="MXO02039.1"/>
    </source>
</evidence>
<sequence length="100" mass="11002">MTDLAVQLLLAALVPALLVCAVPQRWLKRVMIGWLVAPVFVFFAVIIWEVVTGPPIEDVAGRVWSGLTILGSIFAAPWIAISMVGFGIGHYLRRLFGRSR</sequence>
<feature type="transmembrane region" description="Helical" evidence="1">
    <location>
        <begin position="63"/>
        <end position="92"/>
    </location>
</feature>
<keyword evidence="1" id="KW-1133">Transmembrane helix</keyword>
<reference evidence="2 3" key="1">
    <citation type="submission" date="2019-12" db="EMBL/GenBank/DDBJ databases">
        <title>Shinella granuli gen. nov., sp. nov., and proposal of the reclassification of Zoogloea ramigera ATCC 19623 as Shinella zoogloeoides sp. nov.</title>
        <authorList>
            <person name="Gao J."/>
        </authorList>
    </citation>
    <scope>NUCLEOTIDE SEQUENCE [LARGE SCALE GENOMIC DNA]</scope>
    <source>
        <strain evidence="2 3">DSM 287</strain>
    </source>
</reference>
<feature type="transmembrane region" description="Helical" evidence="1">
    <location>
        <begin position="31"/>
        <end position="51"/>
    </location>
</feature>
<dbReference type="RefSeq" id="WP_160787338.1">
    <property type="nucleotide sequence ID" value="NZ_CP086610.1"/>
</dbReference>
<evidence type="ECO:0000256" key="1">
    <source>
        <dbReference type="SAM" id="Phobius"/>
    </source>
</evidence>
<keyword evidence="1" id="KW-0812">Transmembrane</keyword>
<accession>A0A6N8TGG4</accession>
<dbReference type="Proteomes" id="UP000440304">
    <property type="component" value="Unassembled WGS sequence"/>
</dbReference>
<organism evidence="2 3">
    <name type="scientific">Shinella zoogloeoides</name>
    <name type="common">Crabtreella saccharophila</name>
    <dbReference type="NCBI Taxonomy" id="352475"/>
    <lineage>
        <taxon>Bacteria</taxon>
        <taxon>Pseudomonadati</taxon>
        <taxon>Pseudomonadota</taxon>
        <taxon>Alphaproteobacteria</taxon>
        <taxon>Hyphomicrobiales</taxon>
        <taxon>Rhizobiaceae</taxon>
        <taxon>Shinella</taxon>
    </lineage>
</organism>
<gene>
    <name evidence="2" type="ORF">GR156_17090</name>
</gene>
<dbReference type="EMBL" id="WUML01000016">
    <property type="protein sequence ID" value="MXO02039.1"/>
    <property type="molecule type" value="Genomic_DNA"/>
</dbReference>
<comment type="caution">
    <text evidence="2">The sequence shown here is derived from an EMBL/GenBank/DDBJ whole genome shotgun (WGS) entry which is preliminary data.</text>
</comment>
<name>A0A6N8TGG4_SHIZO</name>